<keyword evidence="1" id="KW-0812">Transmembrane</keyword>
<evidence type="ECO:0000256" key="1">
    <source>
        <dbReference type="SAM" id="Phobius"/>
    </source>
</evidence>
<proteinExistence type="predicted"/>
<dbReference type="CDD" id="cd09272">
    <property type="entry name" value="RNase_HI_RT_Ty1"/>
    <property type="match status" value="1"/>
</dbReference>
<feature type="transmembrane region" description="Helical" evidence="1">
    <location>
        <begin position="37"/>
        <end position="56"/>
    </location>
</feature>
<evidence type="ECO:0000313" key="3">
    <source>
        <dbReference type="Proteomes" id="UP000288805"/>
    </source>
</evidence>
<organism evidence="2 3">
    <name type="scientific">Vitis vinifera</name>
    <name type="common">Grape</name>
    <dbReference type="NCBI Taxonomy" id="29760"/>
    <lineage>
        <taxon>Eukaryota</taxon>
        <taxon>Viridiplantae</taxon>
        <taxon>Streptophyta</taxon>
        <taxon>Embryophyta</taxon>
        <taxon>Tracheophyta</taxon>
        <taxon>Spermatophyta</taxon>
        <taxon>Magnoliopsida</taxon>
        <taxon>eudicotyledons</taxon>
        <taxon>Gunneridae</taxon>
        <taxon>Pentapetalae</taxon>
        <taxon>rosids</taxon>
        <taxon>Vitales</taxon>
        <taxon>Vitaceae</taxon>
        <taxon>Viteae</taxon>
        <taxon>Vitis</taxon>
    </lineage>
</organism>
<feature type="transmembrane region" description="Helical" evidence="1">
    <location>
        <begin position="213"/>
        <end position="229"/>
    </location>
</feature>
<protein>
    <submittedName>
        <fullName evidence="2">Putative mitochondrial protein</fullName>
    </submittedName>
</protein>
<dbReference type="AlphaFoldDB" id="A0A438DU55"/>
<keyword evidence="1" id="KW-1133">Transmembrane helix</keyword>
<dbReference type="Proteomes" id="UP000288805">
    <property type="component" value="Unassembled WGS sequence"/>
</dbReference>
<keyword evidence="1" id="KW-0472">Membrane</keyword>
<reference evidence="2 3" key="1">
    <citation type="journal article" date="2018" name="PLoS Genet.">
        <title>Population sequencing reveals clonal diversity and ancestral inbreeding in the grapevine cultivar Chardonnay.</title>
        <authorList>
            <person name="Roach M.J."/>
            <person name="Johnson D.L."/>
            <person name="Bohlmann J."/>
            <person name="van Vuuren H.J."/>
            <person name="Jones S.J."/>
            <person name="Pretorius I.S."/>
            <person name="Schmidt S.A."/>
            <person name="Borneman A.R."/>
        </authorList>
    </citation>
    <scope>NUCLEOTIDE SEQUENCE [LARGE SCALE GENOMIC DNA]</scope>
    <source>
        <strain evidence="3">cv. Chardonnay</strain>
        <tissue evidence="2">Leaf</tissue>
    </source>
</reference>
<accession>A0A438DU55</accession>
<evidence type="ECO:0000313" key="2">
    <source>
        <dbReference type="EMBL" id="RVW39001.1"/>
    </source>
</evidence>
<sequence length="490" mass="54661">MKLRPDFEIAQSNMMNHHPISSLDACLSELLREEQHVVTQVTMNIGLMLVYLFLWLMQHMGGIRVETCVLSSALVEVGGTAYHASTSASSSIALFAASLVVHIPTPTTLANPNTLTPEMNLVSGKMTVNGPKVGQFFPLHVSPSTIIPSFPLLSFACSSPILCMKDVVNISPVPLPLCSLPILTRHLILLLLSPLFTGLLVFLDSLIGMDSSLLSLCYYFIHYFYSLLLQQAMEHKSWQSAMQAELQALEENHTWDIVPCPPTIKPIGSKWVFSVKLRSDGSLDRYKARLVALGLEVHHRASDIFVNQHKYIQDLITLAGLEDTSSVDTLMEFDASYAIFKVHLLMGWFFLPAPLFNLLLIVMLIGLGVQIHVDLLQVGRIMPCLLLVLKLYGYAVFLRSLGFLRLLLTPLHVDNTSAIQIATNPIFHERTKHIEVDCHSIRDILESWVISLPHISSDLQVSNVFTKALTRQRHQFLVGKLLLVDLPTSI</sequence>
<gene>
    <name evidence="2" type="primary">AtMg00820_121</name>
    <name evidence="2" type="ORF">CK203_100055</name>
</gene>
<comment type="caution">
    <text evidence="2">The sequence shown here is derived from an EMBL/GenBank/DDBJ whole genome shotgun (WGS) entry which is preliminary data.</text>
</comment>
<feature type="transmembrane region" description="Helical" evidence="1">
    <location>
        <begin position="187"/>
        <end position="207"/>
    </location>
</feature>
<name>A0A438DU55_VITVI</name>
<feature type="transmembrane region" description="Helical" evidence="1">
    <location>
        <begin position="348"/>
        <end position="371"/>
    </location>
</feature>
<dbReference type="EMBL" id="QGNW01001498">
    <property type="protein sequence ID" value="RVW39001.1"/>
    <property type="molecule type" value="Genomic_DNA"/>
</dbReference>